<reference evidence="20 21" key="1">
    <citation type="submission" date="2016-10" db="EMBL/GenBank/DDBJ databases">
        <authorList>
            <person name="Varghese N."/>
            <person name="Submissions S."/>
        </authorList>
    </citation>
    <scope>NUCLEOTIDE SEQUENCE [LARGE SCALE GENOMIC DNA]</scope>
    <source>
        <strain evidence="20 21">Nl1</strain>
    </source>
</reference>
<keyword evidence="10 18" id="KW-1133">Transmembrane helix</keyword>
<evidence type="ECO:0000256" key="9">
    <source>
        <dbReference type="ARBA" id="ARBA00022982"/>
    </source>
</evidence>
<comment type="catalytic activity">
    <reaction evidence="17 18">
        <text>[protein]-dithiol + NADP(+) = [protein]-disulfide + NADPH + H(+)</text>
        <dbReference type="Rhea" id="RHEA:18753"/>
        <dbReference type="Rhea" id="RHEA-COMP:10593"/>
        <dbReference type="Rhea" id="RHEA-COMP:10594"/>
        <dbReference type="ChEBI" id="CHEBI:15378"/>
        <dbReference type="ChEBI" id="CHEBI:29950"/>
        <dbReference type="ChEBI" id="CHEBI:50058"/>
        <dbReference type="ChEBI" id="CHEBI:57783"/>
        <dbReference type="ChEBI" id="CHEBI:58349"/>
        <dbReference type="EC" id="1.8.1.8"/>
    </reaction>
</comment>
<evidence type="ECO:0000256" key="5">
    <source>
        <dbReference type="ARBA" id="ARBA00022519"/>
    </source>
</evidence>
<evidence type="ECO:0000256" key="14">
    <source>
        <dbReference type="ARBA" id="ARBA00023157"/>
    </source>
</evidence>
<proteinExistence type="inferred from homology"/>
<keyword evidence="6 18" id="KW-0812">Transmembrane</keyword>
<evidence type="ECO:0000256" key="11">
    <source>
        <dbReference type="ARBA" id="ARBA00023002"/>
    </source>
</evidence>
<comment type="function">
    <text evidence="18">Required to facilitate the formation of correct disulfide bonds in some periplasmic proteins and for the assembly of the periplasmic c-type cytochromes. Acts by transferring electrons from cytoplasmic thioredoxin to the periplasm. This transfer involves a cascade of disulfide bond formation and reduction steps.</text>
</comment>
<dbReference type="InterPro" id="IPR013766">
    <property type="entry name" value="Thioredoxin_domain"/>
</dbReference>
<sequence>MNAARLPVRLIRYILLLLCFFGMNAFAEERASSGFLSGLKQLGASFDQDEQELLPPDQAFKLTVRVRDENTLVAQFEPAKNYYLYRDKVAFKPQDAETSIEKISLPQGAVKSDLTFGQVEVFHKPFEAVISLKRGAASTNKLTLVATYQGCNEPIGVCYAPINKVIELTLPVAKAAVGAVASAVSNDAVAAAPFSAAKPDAAADLFASPDRSPAIETESLKIERMFESGNFWLILTGFFGIGLLLSFTPCVFPMFPILSGIIAKQGEHITKTRGFILSLAYVMGMAITYAAAGVAAGLSGAMLSAALQNAWVLGTFALVFITLAFSMFGFYELQLPTSLQSKLSVEAGHLKGGQLTGVFGMGALSALIVGPCVAAPLAGALLYISQTRDVVLGGSALFVMALGMGVPLLLLGASAGALLPKAGPWMESVKQFFGVLLLGVAIWLISPVIPAVAHMLLWSALLIVSAIYLHAVDPLRPDASGFRKFLKGLGMIALLTGVALLVGVLSGSRDILQPLSKLNVSNVDGGGMKKSMVQTGHLPFQRVKSVAELEQHILQARDKYVMLDFYADWCISCKEMERFTFTDERVQSRLKDVVLLQVDVTAGTSDDTALLKRFKLFGPPGILFIDRQGREISRIRLIGYQDTESFLSVLNAVLI</sequence>
<evidence type="ECO:0000256" key="1">
    <source>
        <dbReference type="ARBA" id="ARBA00004429"/>
    </source>
</evidence>
<keyword evidence="15 18" id="KW-0676">Redox-active center</keyword>
<dbReference type="PANTHER" id="PTHR32234:SF0">
    <property type="entry name" value="THIOL:DISULFIDE INTERCHANGE PROTEIN DSBD"/>
    <property type="match status" value="1"/>
</dbReference>
<dbReference type="InterPro" id="IPR035671">
    <property type="entry name" value="DsbD_gamma"/>
</dbReference>
<accession>A0ABY0T7A4</accession>
<feature type="domain" description="Thioredoxin" evidence="19">
    <location>
        <begin position="509"/>
        <end position="655"/>
    </location>
</feature>
<dbReference type="EC" id="1.8.1.8" evidence="18"/>
<feature type="transmembrane region" description="Helical" evidence="18">
    <location>
        <begin position="455"/>
        <end position="473"/>
    </location>
</feature>
<evidence type="ECO:0000256" key="4">
    <source>
        <dbReference type="ARBA" id="ARBA00022475"/>
    </source>
</evidence>
<keyword evidence="7" id="KW-0732">Signal</keyword>
<dbReference type="InterPro" id="IPR036929">
    <property type="entry name" value="DsbDN_sf"/>
</dbReference>
<evidence type="ECO:0000256" key="2">
    <source>
        <dbReference type="ARBA" id="ARBA00007241"/>
    </source>
</evidence>
<dbReference type="RefSeq" id="WP_176759926.1">
    <property type="nucleotide sequence ID" value="NZ_FNKY01000001.1"/>
</dbReference>
<dbReference type="PROSITE" id="PS51352">
    <property type="entry name" value="THIOREDOXIN_2"/>
    <property type="match status" value="1"/>
</dbReference>
<organism evidence="20 21">
    <name type="scientific">Nitrosospira multiformis</name>
    <dbReference type="NCBI Taxonomy" id="1231"/>
    <lineage>
        <taxon>Bacteria</taxon>
        <taxon>Pseudomonadati</taxon>
        <taxon>Pseudomonadota</taxon>
        <taxon>Betaproteobacteria</taxon>
        <taxon>Nitrosomonadales</taxon>
        <taxon>Nitrosomonadaceae</taxon>
        <taxon>Nitrosospira</taxon>
    </lineage>
</organism>
<feature type="disulfide bond" description="Redox-active" evidence="18">
    <location>
        <begin position="250"/>
        <end position="372"/>
    </location>
</feature>
<keyword evidence="12 18" id="KW-0520">NAD</keyword>
<dbReference type="SUPFAM" id="SSF74863">
    <property type="entry name" value="Thiol:disulfide interchange protein DsbD, N-terminal domain (DsbD-alpha)"/>
    <property type="match status" value="1"/>
</dbReference>
<protein>
    <recommendedName>
        <fullName evidence="18">Thiol:disulfide interchange protein DsbD</fullName>
        <ecNumber evidence="18">1.8.1.8</ecNumber>
    </recommendedName>
    <alternativeName>
        <fullName evidence="18">Protein-disulfide reductase</fullName>
        <shortName evidence="18">Disulfide reductase</shortName>
    </alternativeName>
</protein>
<keyword evidence="4 18" id="KW-1003">Cell membrane</keyword>
<evidence type="ECO:0000256" key="15">
    <source>
        <dbReference type="ARBA" id="ARBA00023284"/>
    </source>
</evidence>
<dbReference type="HAMAP" id="MF_00399">
    <property type="entry name" value="DbsD"/>
    <property type="match status" value="1"/>
</dbReference>
<keyword evidence="5 18" id="KW-0997">Cell inner membrane</keyword>
<feature type="transmembrane region" description="Helical" evidence="18">
    <location>
        <begin position="485"/>
        <end position="505"/>
    </location>
</feature>
<evidence type="ECO:0000256" key="13">
    <source>
        <dbReference type="ARBA" id="ARBA00023136"/>
    </source>
</evidence>
<feature type="transmembrane region" description="Helical" evidence="18">
    <location>
        <begin position="231"/>
        <end position="263"/>
    </location>
</feature>
<keyword evidence="3 18" id="KW-0813">Transport</keyword>
<keyword evidence="8 18" id="KW-0201">Cytochrome c-type biogenesis</keyword>
<name>A0ABY0T7A4_9PROT</name>
<keyword evidence="9 18" id="KW-0249">Electron transport</keyword>
<dbReference type="Pfam" id="PF11412">
    <property type="entry name" value="DsbD_N"/>
    <property type="match status" value="1"/>
</dbReference>
<feature type="transmembrane region" description="Helical" evidence="18">
    <location>
        <begin position="275"/>
        <end position="298"/>
    </location>
</feature>
<evidence type="ECO:0000256" key="17">
    <source>
        <dbReference type="ARBA" id="ARBA00047804"/>
    </source>
</evidence>
<comment type="caution">
    <text evidence="18">Lacks conserved residue(s) required for the propagation of feature annotation.</text>
</comment>
<evidence type="ECO:0000256" key="7">
    <source>
        <dbReference type="ARBA" id="ARBA00022729"/>
    </source>
</evidence>
<evidence type="ECO:0000313" key="21">
    <source>
        <dbReference type="Proteomes" id="UP000183471"/>
    </source>
</evidence>
<evidence type="ECO:0000256" key="12">
    <source>
        <dbReference type="ARBA" id="ARBA00023027"/>
    </source>
</evidence>
<evidence type="ECO:0000259" key="19">
    <source>
        <dbReference type="PROSITE" id="PS51352"/>
    </source>
</evidence>
<dbReference type="PANTHER" id="PTHR32234">
    <property type="entry name" value="THIOL:DISULFIDE INTERCHANGE PROTEIN DSBD"/>
    <property type="match status" value="1"/>
</dbReference>
<evidence type="ECO:0000256" key="3">
    <source>
        <dbReference type="ARBA" id="ARBA00022448"/>
    </source>
</evidence>
<gene>
    <name evidence="18" type="primary">dsbD</name>
    <name evidence="20" type="ORF">SAMN05216402_0631</name>
</gene>
<keyword evidence="14 18" id="KW-1015">Disulfide bond</keyword>
<feature type="transmembrane region" description="Helical" evidence="18">
    <location>
        <begin position="396"/>
        <end position="419"/>
    </location>
</feature>
<feature type="disulfide bond" description="Redox-active" evidence="18">
    <location>
        <begin position="570"/>
        <end position="573"/>
    </location>
</feature>
<dbReference type="Pfam" id="PF13899">
    <property type="entry name" value="Thioredoxin_7"/>
    <property type="match status" value="1"/>
</dbReference>
<dbReference type="InterPro" id="IPR022910">
    <property type="entry name" value="Thiol_diS_interchange_DbsD"/>
</dbReference>
<dbReference type="InterPro" id="IPR036249">
    <property type="entry name" value="Thioredoxin-like_sf"/>
</dbReference>
<dbReference type="Pfam" id="PF02683">
    <property type="entry name" value="DsbD_TM"/>
    <property type="match status" value="1"/>
</dbReference>
<comment type="subcellular location">
    <subcellularLocation>
        <location evidence="1 18">Cell inner membrane</location>
        <topology evidence="1 18">Multi-pass membrane protein</topology>
    </subcellularLocation>
</comment>
<evidence type="ECO:0000256" key="18">
    <source>
        <dbReference type="HAMAP-Rule" id="MF_00399"/>
    </source>
</evidence>
<evidence type="ECO:0000256" key="6">
    <source>
        <dbReference type="ARBA" id="ARBA00022692"/>
    </source>
</evidence>
<comment type="caution">
    <text evidence="20">The sequence shown here is derived from an EMBL/GenBank/DDBJ whole genome shotgun (WGS) entry which is preliminary data.</text>
</comment>
<keyword evidence="13 18" id="KW-0472">Membrane</keyword>
<dbReference type="Proteomes" id="UP000183471">
    <property type="component" value="Unassembled WGS sequence"/>
</dbReference>
<comment type="similarity">
    <text evidence="2 18">Belongs to the thioredoxin family. DsbD subfamily.</text>
</comment>
<dbReference type="Gene3D" id="3.40.30.10">
    <property type="entry name" value="Glutaredoxin"/>
    <property type="match status" value="1"/>
</dbReference>
<feature type="transmembrane region" description="Helical" evidence="18">
    <location>
        <begin position="431"/>
        <end position="449"/>
    </location>
</feature>
<evidence type="ECO:0000256" key="8">
    <source>
        <dbReference type="ARBA" id="ARBA00022748"/>
    </source>
</evidence>
<dbReference type="Gene3D" id="2.60.40.1250">
    <property type="entry name" value="Thiol:disulfide interchange protein DsbD, N-terminal domain"/>
    <property type="match status" value="1"/>
</dbReference>
<feature type="transmembrane region" description="Helical" evidence="18">
    <location>
        <begin position="358"/>
        <end position="384"/>
    </location>
</feature>
<evidence type="ECO:0000256" key="16">
    <source>
        <dbReference type="ARBA" id="ARBA00047388"/>
    </source>
</evidence>
<feature type="transmembrane region" description="Helical" evidence="18">
    <location>
        <begin position="310"/>
        <end position="331"/>
    </location>
</feature>
<keyword evidence="21" id="KW-1185">Reference proteome</keyword>
<dbReference type="EMBL" id="FNKY01000001">
    <property type="protein sequence ID" value="SDQ38093.1"/>
    <property type="molecule type" value="Genomic_DNA"/>
</dbReference>
<dbReference type="CDD" id="cd02953">
    <property type="entry name" value="DsbDgamma"/>
    <property type="match status" value="1"/>
</dbReference>
<evidence type="ECO:0000313" key="20">
    <source>
        <dbReference type="EMBL" id="SDQ38093.1"/>
    </source>
</evidence>
<keyword evidence="11 18" id="KW-0560">Oxidoreductase</keyword>
<dbReference type="InterPro" id="IPR028250">
    <property type="entry name" value="DsbDN"/>
</dbReference>
<comment type="catalytic activity">
    <reaction evidence="16 18">
        <text>[protein]-dithiol + NAD(+) = [protein]-disulfide + NADH + H(+)</text>
        <dbReference type="Rhea" id="RHEA:18749"/>
        <dbReference type="Rhea" id="RHEA-COMP:10593"/>
        <dbReference type="Rhea" id="RHEA-COMP:10594"/>
        <dbReference type="ChEBI" id="CHEBI:15378"/>
        <dbReference type="ChEBI" id="CHEBI:29950"/>
        <dbReference type="ChEBI" id="CHEBI:50058"/>
        <dbReference type="ChEBI" id="CHEBI:57540"/>
        <dbReference type="ChEBI" id="CHEBI:57945"/>
        <dbReference type="EC" id="1.8.1.8"/>
    </reaction>
</comment>
<dbReference type="InterPro" id="IPR003834">
    <property type="entry name" value="Cyt_c_assmbl_TM_dom"/>
</dbReference>
<dbReference type="NCBIfam" id="NF001419">
    <property type="entry name" value="PRK00293.1"/>
    <property type="match status" value="1"/>
</dbReference>
<dbReference type="SUPFAM" id="SSF52833">
    <property type="entry name" value="Thioredoxin-like"/>
    <property type="match status" value="1"/>
</dbReference>
<evidence type="ECO:0000256" key="10">
    <source>
        <dbReference type="ARBA" id="ARBA00022989"/>
    </source>
</evidence>